<keyword evidence="3" id="KW-0645">Protease</keyword>
<dbReference type="GeneID" id="98170788"/>
<feature type="chain" id="PRO_5045708073" evidence="4">
    <location>
        <begin position="16"/>
        <end position="337"/>
    </location>
</feature>
<evidence type="ECO:0000256" key="2">
    <source>
        <dbReference type="ARBA" id="ARBA00022750"/>
    </source>
</evidence>
<dbReference type="PROSITE" id="PS00141">
    <property type="entry name" value="ASP_PROTEASE"/>
    <property type="match status" value="1"/>
</dbReference>
<dbReference type="Gene3D" id="2.40.70.10">
    <property type="entry name" value="Acid Proteases"/>
    <property type="match status" value="2"/>
</dbReference>
<dbReference type="PANTHER" id="PTHR47966">
    <property type="entry name" value="BETA-SITE APP-CLEAVING ENZYME, ISOFORM A-RELATED"/>
    <property type="match status" value="1"/>
</dbReference>
<evidence type="ECO:0000313" key="6">
    <source>
        <dbReference type="EMBL" id="GAB1309833.1"/>
    </source>
</evidence>
<accession>A0ABQ0FWF5</accession>
<gene>
    <name evidence="6" type="ORF">MFIFM68171_00043</name>
</gene>
<comment type="caution">
    <text evidence="6">The sequence shown here is derived from an EMBL/GenBank/DDBJ whole genome shotgun (WGS) entry which is preliminary data.</text>
</comment>
<keyword evidence="7" id="KW-1185">Reference proteome</keyword>
<dbReference type="InterPro" id="IPR001969">
    <property type="entry name" value="Aspartic_peptidase_AS"/>
</dbReference>
<dbReference type="SUPFAM" id="SSF50630">
    <property type="entry name" value="Acid proteases"/>
    <property type="match status" value="1"/>
</dbReference>
<reference evidence="6 7" key="1">
    <citation type="submission" date="2024-09" db="EMBL/GenBank/DDBJ databases">
        <title>Itraconazole resistance in Madurella fahalii resulting from another homologue of gene encoding cytochrome P450 14-alpha sterol demethylase (CYP51).</title>
        <authorList>
            <person name="Yoshioka I."/>
            <person name="Fahal A.H."/>
            <person name="Kaneko S."/>
            <person name="Yaguchi T."/>
        </authorList>
    </citation>
    <scope>NUCLEOTIDE SEQUENCE [LARGE SCALE GENOMIC DNA]</scope>
    <source>
        <strain evidence="6 7">IFM 68171</strain>
    </source>
</reference>
<evidence type="ECO:0000256" key="4">
    <source>
        <dbReference type="SAM" id="SignalP"/>
    </source>
</evidence>
<sequence>MQPGLVIATTAFAVAVLPNVLPPSYEIANPEQPGTVSVKQVRNPNFVRSGPVALAKIYRKYGVPLPNGLAAAVARILGRRLTGSEITTPEANDAAYLTPVSIGTPSQVLNLDFDTGSSDLWVLSTETPRNQVNGQTVYDPSKSSTTEKLQGYTWWIRPVFTVDLKAGAPGRYNFGYVDPSAYTDNVTYVPVDSSKGYWGWTSSGYAIGSGPFKSTAIKGIADTGASLLILPSSVVSAYYSQISGAEYSSEEGGYVFPCSETPPDFSFGVGGEGAAITVPGEYVNYAPADSLGDTCYGGIQPDTDIGFPIFGDVALKAAFVVFDGGSRQLGWAPKLLT</sequence>
<evidence type="ECO:0000259" key="5">
    <source>
        <dbReference type="PROSITE" id="PS51767"/>
    </source>
</evidence>
<feature type="signal peptide" evidence="4">
    <location>
        <begin position="1"/>
        <end position="15"/>
    </location>
</feature>
<keyword evidence="2 3" id="KW-0064">Aspartyl protease</keyword>
<dbReference type="Proteomes" id="UP001628179">
    <property type="component" value="Unassembled WGS sequence"/>
</dbReference>
<dbReference type="PROSITE" id="PS51767">
    <property type="entry name" value="PEPTIDASE_A1"/>
    <property type="match status" value="1"/>
</dbReference>
<feature type="domain" description="Peptidase A1" evidence="5">
    <location>
        <begin position="21"/>
        <end position="332"/>
    </location>
</feature>
<organism evidence="6 7">
    <name type="scientific">Madurella fahalii</name>
    <dbReference type="NCBI Taxonomy" id="1157608"/>
    <lineage>
        <taxon>Eukaryota</taxon>
        <taxon>Fungi</taxon>
        <taxon>Dikarya</taxon>
        <taxon>Ascomycota</taxon>
        <taxon>Pezizomycotina</taxon>
        <taxon>Sordariomycetes</taxon>
        <taxon>Sordariomycetidae</taxon>
        <taxon>Sordariales</taxon>
        <taxon>Sordariales incertae sedis</taxon>
        <taxon>Madurella</taxon>
    </lineage>
</organism>
<proteinExistence type="inferred from homology"/>
<keyword evidence="3" id="KW-0378">Hydrolase</keyword>
<dbReference type="InterPro" id="IPR021109">
    <property type="entry name" value="Peptidase_aspartic_dom_sf"/>
</dbReference>
<name>A0ABQ0FWF5_9PEZI</name>
<dbReference type="RefSeq" id="XP_070911566.1">
    <property type="nucleotide sequence ID" value="XM_071055465.1"/>
</dbReference>
<dbReference type="PRINTS" id="PR00792">
    <property type="entry name" value="PEPSIN"/>
</dbReference>
<dbReference type="PANTHER" id="PTHR47966:SF2">
    <property type="entry name" value="ASPERGILLOPEPSIN-1-RELATED"/>
    <property type="match status" value="1"/>
</dbReference>
<dbReference type="InterPro" id="IPR001461">
    <property type="entry name" value="Aspartic_peptidase_A1"/>
</dbReference>
<comment type="similarity">
    <text evidence="1 3">Belongs to the peptidase A1 family.</text>
</comment>
<keyword evidence="4" id="KW-0732">Signal</keyword>
<dbReference type="InterPro" id="IPR033121">
    <property type="entry name" value="PEPTIDASE_A1"/>
</dbReference>
<dbReference type="EMBL" id="BAAFSV010000001">
    <property type="protein sequence ID" value="GAB1309833.1"/>
    <property type="molecule type" value="Genomic_DNA"/>
</dbReference>
<evidence type="ECO:0000256" key="3">
    <source>
        <dbReference type="RuleBase" id="RU000454"/>
    </source>
</evidence>
<dbReference type="Pfam" id="PF00026">
    <property type="entry name" value="Asp"/>
    <property type="match status" value="2"/>
</dbReference>
<protein>
    <submittedName>
        <fullName evidence="6">Endothiapepsin</fullName>
    </submittedName>
</protein>
<evidence type="ECO:0000313" key="7">
    <source>
        <dbReference type="Proteomes" id="UP001628179"/>
    </source>
</evidence>
<evidence type="ECO:0000256" key="1">
    <source>
        <dbReference type="ARBA" id="ARBA00007447"/>
    </source>
</evidence>